<dbReference type="PANTHER" id="PTHR22916">
    <property type="entry name" value="GLYCOSYLTRANSFERASE"/>
    <property type="match status" value="1"/>
</dbReference>
<dbReference type="OrthoDB" id="9815829at2"/>
<proteinExistence type="predicted"/>
<dbReference type="EMBL" id="JRNN01000070">
    <property type="protein sequence ID" value="KGF34420.1"/>
    <property type="molecule type" value="Genomic_DNA"/>
</dbReference>
<gene>
    <name evidence="4" type="ORF">HMPREF2137_08270</name>
</gene>
<dbReference type="GO" id="GO:0016758">
    <property type="term" value="F:hexosyltransferase activity"/>
    <property type="evidence" value="ECO:0007669"/>
    <property type="project" value="UniProtKB-ARBA"/>
</dbReference>
<keyword evidence="2 4" id="KW-0808">Transferase</keyword>
<protein>
    <submittedName>
        <fullName evidence="4">Glycosyl transferase family 2</fullName>
    </submittedName>
</protein>
<comment type="caution">
    <text evidence="4">The sequence shown here is derived from an EMBL/GenBank/DDBJ whole genome shotgun (WGS) entry which is preliminary data.</text>
</comment>
<dbReference type="Pfam" id="PF00535">
    <property type="entry name" value="Glycos_transf_2"/>
    <property type="match status" value="1"/>
</dbReference>
<dbReference type="AlphaFoldDB" id="A0A095ZI42"/>
<sequence length="297" mass="33895">MLLSVIIPVYNVEHTLERCVQSVLAQDVPDMEIILVDDGSTDGSSALCDTYGNKKNITVIHQANAGLSAARNTGLTVAKGRYVTFVDSDDYLDADLYPSLMKVLQADDDIDLLEYSFVKDDGKSVETHVLHDKCYHDVWRYWFEAKTYLHGFACNKIFKRALFDTIHFPVGRKFEDIFVLPQLLGKVSCVRTTPIGFYQYTYNKNGITARAQGNEWKDLLQAHLNVLENTPLQAYEGFGAYYAHVLNVQLHTYELTGNVNDIQLSTLPFYGTLKLKLLRLFGMKHLCMLHRWLHQML</sequence>
<evidence type="ECO:0000313" key="4">
    <source>
        <dbReference type="EMBL" id="KGF34420.1"/>
    </source>
</evidence>
<keyword evidence="1" id="KW-0328">Glycosyltransferase</keyword>
<dbReference type="PANTHER" id="PTHR22916:SF51">
    <property type="entry name" value="GLYCOSYLTRANSFERASE EPSH-RELATED"/>
    <property type="match status" value="1"/>
</dbReference>
<dbReference type="RefSeq" id="WP_036873468.1">
    <property type="nucleotide sequence ID" value="NZ_JRNN01000070.1"/>
</dbReference>
<dbReference type="SUPFAM" id="SSF53448">
    <property type="entry name" value="Nucleotide-diphospho-sugar transferases"/>
    <property type="match status" value="1"/>
</dbReference>
<evidence type="ECO:0000313" key="5">
    <source>
        <dbReference type="Proteomes" id="UP000029556"/>
    </source>
</evidence>
<dbReference type="InterPro" id="IPR029044">
    <property type="entry name" value="Nucleotide-diphossugar_trans"/>
</dbReference>
<evidence type="ECO:0000259" key="3">
    <source>
        <dbReference type="Pfam" id="PF00535"/>
    </source>
</evidence>
<organism evidence="4 5">
    <name type="scientific">Hoylesella buccalis DNF00853</name>
    <dbReference type="NCBI Taxonomy" id="1401074"/>
    <lineage>
        <taxon>Bacteria</taxon>
        <taxon>Pseudomonadati</taxon>
        <taxon>Bacteroidota</taxon>
        <taxon>Bacteroidia</taxon>
        <taxon>Bacteroidales</taxon>
        <taxon>Prevotellaceae</taxon>
        <taxon>Hoylesella</taxon>
    </lineage>
</organism>
<evidence type="ECO:0000256" key="1">
    <source>
        <dbReference type="ARBA" id="ARBA00022676"/>
    </source>
</evidence>
<dbReference type="Proteomes" id="UP000029556">
    <property type="component" value="Unassembled WGS sequence"/>
</dbReference>
<dbReference type="InterPro" id="IPR001173">
    <property type="entry name" value="Glyco_trans_2-like"/>
</dbReference>
<evidence type="ECO:0000256" key="2">
    <source>
        <dbReference type="ARBA" id="ARBA00022679"/>
    </source>
</evidence>
<accession>A0A095ZI42</accession>
<dbReference type="Gene3D" id="3.90.550.10">
    <property type="entry name" value="Spore Coat Polysaccharide Biosynthesis Protein SpsA, Chain A"/>
    <property type="match status" value="1"/>
</dbReference>
<dbReference type="CDD" id="cd00761">
    <property type="entry name" value="Glyco_tranf_GTA_type"/>
    <property type="match status" value="1"/>
</dbReference>
<feature type="domain" description="Glycosyltransferase 2-like" evidence="3">
    <location>
        <begin position="4"/>
        <end position="129"/>
    </location>
</feature>
<name>A0A095ZI42_9BACT</name>
<reference evidence="4 5" key="1">
    <citation type="submission" date="2014-07" db="EMBL/GenBank/DDBJ databases">
        <authorList>
            <person name="McCorrison J."/>
            <person name="Sanka R."/>
            <person name="Torralba M."/>
            <person name="Gillis M."/>
            <person name="Haft D.H."/>
            <person name="Methe B."/>
            <person name="Sutton G."/>
            <person name="Nelson K.E."/>
        </authorList>
    </citation>
    <scope>NUCLEOTIDE SEQUENCE [LARGE SCALE GENOMIC DNA]</scope>
    <source>
        <strain evidence="4 5">DNF00853</strain>
    </source>
</reference>